<evidence type="ECO:0000256" key="4">
    <source>
        <dbReference type="ARBA" id="ARBA00022837"/>
    </source>
</evidence>
<gene>
    <name evidence="6" type="ORF">ENH87_19730</name>
</gene>
<evidence type="ECO:0000259" key="5">
    <source>
        <dbReference type="Pfam" id="PF00884"/>
    </source>
</evidence>
<dbReference type="Pfam" id="PF00884">
    <property type="entry name" value="Sulfatase"/>
    <property type="match status" value="1"/>
</dbReference>
<protein>
    <submittedName>
        <fullName evidence="6">DUF229 domain-containing protein</fullName>
    </submittedName>
</protein>
<dbReference type="CDD" id="cd16034">
    <property type="entry name" value="sulfatase_like"/>
    <property type="match status" value="1"/>
</dbReference>
<dbReference type="EMBL" id="DRGL01000074">
    <property type="protein sequence ID" value="HEA23126.1"/>
    <property type="molecule type" value="Genomic_DNA"/>
</dbReference>
<dbReference type="GO" id="GO:0046872">
    <property type="term" value="F:metal ion binding"/>
    <property type="evidence" value="ECO:0007669"/>
    <property type="project" value="UniProtKB-KW"/>
</dbReference>
<dbReference type="AlphaFoldDB" id="A0A831QTY9"/>
<dbReference type="InterPro" id="IPR050738">
    <property type="entry name" value="Sulfatase"/>
</dbReference>
<dbReference type="InterPro" id="IPR024607">
    <property type="entry name" value="Sulfatase_CS"/>
</dbReference>
<sequence>MDVYRIRFGNLVLAISMVLLASCKDNPKENKATESTSEKPNLLYIFPDQLRNAAIAINGEDPVYTPNLDQLAKEGIVLTNAIANFPLCSPSRAMLMTGKVPYNNSVLTNANSKRYEFDNSWQRDDVSFSDVLVKNGYDAGYVGKLHLTSPPPIAGKDSVIWDAYTPKKDRHGFNFWYAYGTFDVHNNPHYWINDAKEDELKYFDEWSPEHEADVIIDYIKNQNNTIRDDKKPFALFWSVNPPHPPYQYVPEKYLERYKDKTLEELLVRKNVDLKTDAEDLAFHNGATRGRTNLAKEHVRDYFAMVTGVDDQIGRVLKALKEKGLDENTIVVISSDHGEMMGSHGLMSKNVWFEESVNVPFIVRWPVKIKGRQKSDILLGTPDIMPTLLNMMDAADGLPTELDGQDLSSQLLTGKGENPEYALYYYIEEGRPESGHRGIRTSKNTFVVTVDDEKHVRKFLYNNENDPYQMTNLAVKDSEIERKLHEELLQVLKAKKDPWLKKYKTIENTTK</sequence>
<dbReference type="InterPro" id="IPR017850">
    <property type="entry name" value="Alkaline_phosphatase_core_sf"/>
</dbReference>
<accession>A0A831QTY9</accession>
<dbReference type="PROSITE" id="PS00523">
    <property type="entry name" value="SULFATASE_1"/>
    <property type="match status" value="1"/>
</dbReference>
<dbReference type="Gene3D" id="3.40.720.10">
    <property type="entry name" value="Alkaline Phosphatase, subunit A"/>
    <property type="match status" value="1"/>
</dbReference>
<keyword evidence="2" id="KW-0479">Metal-binding</keyword>
<reference evidence="6" key="1">
    <citation type="journal article" date="2020" name="mSystems">
        <title>Genome- and Community-Level Interaction Insights into Carbon Utilization and Element Cycling Functions of Hydrothermarchaeota in Hydrothermal Sediment.</title>
        <authorList>
            <person name="Zhou Z."/>
            <person name="Liu Y."/>
            <person name="Xu W."/>
            <person name="Pan J."/>
            <person name="Luo Z.H."/>
            <person name="Li M."/>
        </authorList>
    </citation>
    <scope>NUCLEOTIDE SEQUENCE [LARGE SCALE GENOMIC DNA]</scope>
    <source>
        <strain evidence="6">HyVt-345</strain>
    </source>
</reference>
<keyword evidence="4" id="KW-0106">Calcium</keyword>
<keyword evidence="3" id="KW-0378">Hydrolase</keyword>
<proteinExistence type="inferred from homology"/>
<dbReference type="GO" id="GO:0004065">
    <property type="term" value="F:arylsulfatase activity"/>
    <property type="evidence" value="ECO:0007669"/>
    <property type="project" value="TreeGrafter"/>
</dbReference>
<dbReference type="Proteomes" id="UP000886191">
    <property type="component" value="Unassembled WGS sequence"/>
</dbReference>
<dbReference type="SUPFAM" id="SSF53649">
    <property type="entry name" value="Alkaline phosphatase-like"/>
    <property type="match status" value="1"/>
</dbReference>
<evidence type="ECO:0000256" key="2">
    <source>
        <dbReference type="ARBA" id="ARBA00022723"/>
    </source>
</evidence>
<feature type="domain" description="Sulfatase N-terminal" evidence="5">
    <location>
        <begin position="40"/>
        <end position="392"/>
    </location>
</feature>
<comment type="similarity">
    <text evidence="1">Belongs to the sulfatase family.</text>
</comment>
<dbReference type="PANTHER" id="PTHR42693">
    <property type="entry name" value="ARYLSULFATASE FAMILY MEMBER"/>
    <property type="match status" value="1"/>
</dbReference>
<evidence type="ECO:0000256" key="3">
    <source>
        <dbReference type="ARBA" id="ARBA00022801"/>
    </source>
</evidence>
<name>A0A831QTY9_9FLAO</name>
<evidence type="ECO:0000313" key="6">
    <source>
        <dbReference type="EMBL" id="HEA23126.1"/>
    </source>
</evidence>
<dbReference type="Gene3D" id="3.30.1120.10">
    <property type="match status" value="1"/>
</dbReference>
<dbReference type="PANTHER" id="PTHR42693:SF53">
    <property type="entry name" value="ENDO-4-O-SULFATASE"/>
    <property type="match status" value="1"/>
</dbReference>
<organism evidence="6">
    <name type="scientific">Pricia antarctica</name>
    <dbReference type="NCBI Taxonomy" id="641691"/>
    <lineage>
        <taxon>Bacteria</taxon>
        <taxon>Pseudomonadati</taxon>
        <taxon>Bacteroidota</taxon>
        <taxon>Flavobacteriia</taxon>
        <taxon>Flavobacteriales</taxon>
        <taxon>Flavobacteriaceae</taxon>
        <taxon>Pricia</taxon>
    </lineage>
</organism>
<comment type="caution">
    <text evidence="6">The sequence shown here is derived from an EMBL/GenBank/DDBJ whole genome shotgun (WGS) entry which is preliminary data.</text>
</comment>
<dbReference type="PROSITE" id="PS51257">
    <property type="entry name" value="PROKAR_LIPOPROTEIN"/>
    <property type="match status" value="1"/>
</dbReference>
<evidence type="ECO:0000256" key="1">
    <source>
        <dbReference type="ARBA" id="ARBA00008779"/>
    </source>
</evidence>
<dbReference type="InterPro" id="IPR000917">
    <property type="entry name" value="Sulfatase_N"/>
</dbReference>